<dbReference type="eggNOG" id="ENOG5034244">
    <property type="taxonomic scope" value="Bacteria"/>
</dbReference>
<dbReference type="AlphaFoldDB" id="A0A075R692"/>
<dbReference type="STRING" id="1042163.BRLA_c007570"/>
<dbReference type="Gene3D" id="1.20.120.330">
    <property type="entry name" value="Nucleotidyltransferases domain 2"/>
    <property type="match status" value="1"/>
</dbReference>
<dbReference type="EMBL" id="CP007806">
    <property type="protein sequence ID" value="AIG25115.1"/>
    <property type="molecule type" value="Genomic_DNA"/>
</dbReference>
<keyword evidence="4" id="KW-1185">Reference proteome</keyword>
<keyword evidence="3" id="KW-0808">Transferase</keyword>
<name>A0A075R692_BRELA</name>
<dbReference type="Proteomes" id="UP000005850">
    <property type="component" value="Chromosome"/>
</dbReference>
<dbReference type="Pfam" id="PF14540">
    <property type="entry name" value="NTF-like"/>
    <property type="match status" value="1"/>
</dbReference>
<evidence type="ECO:0000259" key="1">
    <source>
        <dbReference type="Pfam" id="PF14540"/>
    </source>
</evidence>
<dbReference type="Pfam" id="PF22339">
    <property type="entry name" value="YgxA-like_sub_bind"/>
    <property type="match status" value="1"/>
</dbReference>
<dbReference type="HOGENOM" id="CLU_066613_0_0_9"/>
<feature type="domain" description="YgxA-like substrate binding" evidence="2">
    <location>
        <begin position="131"/>
        <end position="222"/>
    </location>
</feature>
<organism evidence="3 4">
    <name type="scientific">Brevibacillus laterosporus LMG 15441</name>
    <dbReference type="NCBI Taxonomy" id="1042163"/>
    <lineage>
        <taxon>Bacteria</taxon>
        <taxon>Bacillati</taxon>
        <taxon>Bacillota</taxon>
        <taxon>Bacilli</taxon>
        <taxon>Bacillales</taxon>
        <taxon>Paenibacillaceae</taxon>
        <taxon>Brevibacillus</taxon>
    </lineage>
</organism>
<feature type="domain" description="Nucleotidyltransferase-like" evidence="1">
    <location>
        <begin position="12"/>
        <end position="121"/>
    </location>
</feature>
<evidence type="ECO:0000313" key="3">
    <source>
        <dbReference type="EMBL" id="AIG25115.1"/>
    </source>
</evidence>
<evidence type="ECO:0000313" key="4">
    <source>
        <dbReference type="Proteomes" id="UP000005850"/>
    </source>
</evidence>
<reference evidence="3 4" key="1">
    <citation type="journal article" date="2011" name="J. Bacteriol.">
        <title>Genome sequence of Brevibacillus laterosporus LMG 15441, a pathogen of invertebrates.</title>
        <authorList>
            <person name="Djukic M."/>
            <person name="Poehlein A."/>
            <person name="Thurmer A."/>
            <person name="Daniel R."/>
        </authorList>
    </citation>
    <scope>NUCLEOTIDE SEQUENCE [LARGE SCALE GENOMIC DNA]</scope>
    <source>
        <strain evidence="3 4">LMG 15441</strain>
    </source>
</reference>
<evidence type="ECO:0000259" key="2">
    <source>
        <dbReference type="Pfam" id="PF22339"/>
    </source>
</evidence>
<dbReference type="GO" id="GO:0016740">
    <property type="term" value="F:transferase activity"/>
    <property type="evidence" value="ECO:0007669"/>
    <property type="project" value="UniProtKB-KW"/>
</dbReference>
<proteinExistence type="predicted"/>
<dbReference type="InterPro" id="IPR029348">
    <property type="entry name" value="NTF-like"/>
</dbReference>
<accession>A0A075R692</accession>
<gene>
    <name evidence="3" type="ORF">BRLA_c007570</name>
</gene>
<dbReference type="Gene3D" id="3.30.460.10">
    <property type="entry name" value="Beta Polymerase, domain 2"/>
    <property type="match status" value="1"/>
</dbReference>
<protein>
    <submittedName>
        <fullName evidence="3">Nucleotidyltransferase-like protein</fullName>
    </submittedName>
</protein>
<sequence>MVKESLLEYHQQYLWEKTMDTDVLSVMAIEQAEKIELLSEGVDLISFIIVNDHEPNWLVKQYQFKKIAMEEHTVSQWQIQQWCLQGAPKRARQLLKQADMIFDKSNFMKDKMSCLLQLPRERKKQLIYKHYMAVLHHFSQAKELLQQQKIPDSFQNALQALFHWACLELVEADEIFDEPVFYKVKTIAPTVYKLYEEVITSLELLDKRIELLLLPIEIQLMAKIKIGSEFLLEQMQNEYRPWRLEQMLELFESEDYKESMPLLLDKMVKRGLLHELFLPGEVEFLREKAYMVVPEK</sequence>
<dbReference type="InterPro" id="IPR043519">
    <property type="entry name" value="NT_sf"/>
</dbReference>
<dbReference type="InterPro" id="IPR054515">
    <property type="entry name" value="YgxA-like_substrate-bd"/>
</dbReference>
<dbReference type="KEGG" id="blr:BRLA_c007570"/>